<dbReference type="AlphaFoldDB" id="A0AAV5D2Q6"/>
<feature type="domain" description="DUF4220" evidence="2">
    <location>
        <begin position="41"/>
        <end position="313"/>
    </location>
</feature>
<evidence type="ECO:0000256" key="1">
    <source>
        <dbReference type="SAM" id="Phobius"/>
    </source>
</evidence>
<evidence type="ECO:0000313" key="4">
    <source>
        <dbReference type="Proteomes" id="UP001054889"/>
    </source>
</evidence>
<dbReference type="Pfam" id="PF04578">
    <property type="entry name" value="DUF594"/>
    <property type="match status" value="1"/>
</dbReference>
<dbReference type="EMBL" id="BQKI01000011">
    <property type="protein sequence ID" value="GJN04572.1"/>
    <property type="molecule type" value="Genomic_DNA"/>
</dbReference>
<keyword evidence="4" id="KW-1185">Reference proteome</keyword>
<reference evidence="3" key="1">
    <citation type="journal article" date="2018" name="DNA Res.">
        <title>Multiple hybrid de novo genome assembly of finger millet, an orphan allotetraploid crop.</title>
        <authorList>
            <person name="Hatakeyama M."/>
            <person name="Aluri S."/>
            <person name="Balachadran M.T."/>
            <person name="Sivarajan S.R."/>
            <person name="Patrignani A."/>
            <person name="Gruter S."/>
            <person name="Poveda L."/>
            <person name="Shimizu-Inatsugi R."/>
            <person name="Baeten J."/>
            <person name="Francoijs K.J."/>
            <person name="Nataraja K.N."/>
            <person name="Reddy Y.A.N."/>
            <person name="Phadnis S."/>
            <person name="Ravikumar R.L."/>
            <person name="Schlapbach R."/>
            <person name="Sreeman S.M."/>
            <person name="Shimizu K.K."/>
        </authorList>
    </citation>
    <scope>NUCLEOTIDE SEQUENCE</scope>
</reference>
<organism evidence="3 4">
    <name type="scientific">Eleusine coracana subsp. coracana</name>
    <dbReference type="NCBI Taxonomy" id="191504"/>
    <lineage>
        <taxon>Eukaryota</taxon>
        <taxon>Viridiplantae</taxon>
        <taxon>Streptophyta</taxon>
        <taxon>Embryophyta</taxon>
        <taxon>Tracheophyta</taxon>
        <taxon>Spermatophyta</taxon>
        <taxon>Magnoliopsida</taxon>
        <taxon>Liliopsida</taxon>
        <taxon>Poales</taxon>
        <taxon>Poaceae</taxon>
        <taxon>PACMAD clade</taxon>
        <taxon>Chloridoideae</taxon>
        <taxon>Cynodonteae</taxon>
        <taxon>Eleusininae</taxon>
        <taxon>Eleusine</taxon>
    </lineage>
</organism>
<feature type="transmembrane region" description="Helical" evidence="1">
    <location>
        <begin position="28"/>
        <end position="50"/>
    </location>
</feature>
<evidence type="ECO:0000313" key="3">
    <source>
        <dbReference type="EMBL" id="GJN04572.1"/>
    </source>
</evidence>
<dbReference type="InterPro" id="IPR025315">
    <property type="entry name" value="DUF4220"/>
</dbReference>
<keyword evidence="1" id="KW-0472">Membrane</keyword>
<dbReference type="Pfam" id="PF13968">
    <property type="entry name" value="DUF4220"/>
    <property type="match status" value="1"/>
</dbReference>
<accession>A0AAV5D2Q6</accession>
<dbReference type="Proteomes" id="UP001054889">
    <property type="component" value="Unassembled WGS sequence"/>
</dbReference>
<keyword evidence="1" id="KW-0812">Transmembrane</keyword>
<dbReference type="PANTHER" id="PTHR31325">
    <property type="entry name" value="OS01G0798800 PROTEIN-RELATED"/>
    <property type="match status" value="1"/>
</dbReference>
<name>A0AAV5D2Q6_ELECO</name>
<proteinExistence type="predicted"/>
<comment type="caution">
    <text evidence="3">The sequence shown here is derived from an EMBL/GenBank/DDBJ whole genome shotgun (WGS) entry which is preliminary data.</text>
</comment>
<keyword evidence="1" id="KW-1133">Transmembrane helix</keyword>
<protein>
    <recommendedName>
        <fullName evidence="2">DUF4220 domain-containing protein</fullName>
    </recommendedName>
</protein>
<sequence>MNLQPRTQPVVVTQRKVVKSRQSSFVKVFIYSLHGYPTSAAMLYALATLFNRHHRQQELIPKQSNSSGLEALWAPILLVHLGGQDTITAYNIEDNELWRRHVLTALSQITVAIYVFSKSRSGDKKLLLAAIFIFGYGIMKCLEKPWALKSASINSLTSNSGSSDDDSIGEINSLEKFVQAATESIRVGQYSGSSEDILKDRPYNLFIDLAHPFSERLSNLKYMMRNENNAYIVVKSGLSRGFDRLYTKCLSPTRIFRSGSRKDWLTQLPRSILGYPTFAAIALFHRANKEEYSNKDIKVTYILLCCTIIVELLGPNVQSICEAVDLVFGLPWPDDVSQYNLIGYLAQNKKHKNVRKLATLLVCKGYLDHLWCMKPSRSSQDITKIVHHHITAAWKHKIVDASTYRQFHNTRGQWSLLDGDCTQLEWSLRRPFHKSVLLWHLATEFCFYHTDTLRETSSVNKTAHRCRKMSNYMAYQLFVSPEMLMAGTRRSLFRNAYLELKDFLKDEDPTLHSRELTKKITQLLQDNCPHEQAPGASSSRQSFSRSAWELAEALLRIPDREKMWRVIQGVWVEMLCFSAGRCRGYLHAKSLGKGGEYLSYVWLLLSYTGMATSAEILQRTELQYEGDLGAANPTPVAANTAGENNV</sequence>
<dbReference type="InterPro" id="IPR007658">
    <property type="entry name" value="DUF594"/>
</dbReference>
<reference evidence="3" key="2">
    <citation type="submission" date="2021-12" db="EMBL/GenBank/DDBJ databases">
        <title>Resequencing data analysis of finger millet.</title>
        <authorList>
            <person name="Hatakeyama M."/>
            <person name="Aluri S."/>
            <person name="Balachadran M.T."/>
            <person name="Sivarajan S.R."/>
            <person name="Poveda L."/>
            <person name="Shimizu-Inatsugi R."/>
            <person name="Schlapbach R."/>
            <person name="Sreeman S.M."/>
            <person name="Shimizu K.K."/>
        </authorList>
    </citation>
    <scope>NUCLEOTIDE SEQUENCE</scope>
</reference>
<gene>
    <name evidence="3" type="primary">ga22133</name>
    <name evidence="3" type="ORF">PR202_ga22133</name>
</gene>
<evidence type="ECO:0000259" key="2">
    <source>
        <dbReference type="Pfam" id="PF13968"/>
    </source>
</evidence>